<dbReference type="GO" id="GO:0008270">
    <property type="term" value="F:zinc ion binding"/>
    <property type="evidence" value="ECO:0007669"/>
    <property type="project" value="InterPro"/>
</dbReference>
<dbReference type="EMBL" id="JAQNCK010000035">
    <property type="protein sequence ID" value="MDC0829093.1"/>
    <property type="molecule type" value="Genomic_DNA"/>
</dbReference>
<feature type="domain" description="HIRAN" evidence="3">
    <location>
        <begin position="4"/>
        <end position="57"/>
    </location>
</feature>
<dbReference type="InterPro" id="IPR014905">
    <property type="entry name" value="HIRAN"/>
</dbReference>
<dbReference type="GO" id="GO:0016818">
    <property type="term" value="F:hydrolase activity, acting on acid anhydrides, in phosphorus-containing anhydrides"/>
    <property type="evidence" value="ECO:0007669"/>
    <property type="project" value="InterPro"/>
</dbReference>
<proteinExistence type="predicted"/>
<reference evidence="4" key="1">
    <citation type="submission" date="2023-01" db="EMBL/GenBank/DDBJ databases">
        <title>Human gut microbiome strain richness.</title>
        <authorList>
            <person name="Chen-Liaw A."/>
        </authorList>
    </citation>
    <scope>NUCLEOTIDE SEQUENCE</scope>
    <source>
        <strain evidence="4">D55st1_G4_D55t1_190419</strain>
    </source>
</reference>
<name>A0AAW6FSL4_9FIRM</name>
<evidence type="ECO:0000313" key="4">
    <source>
        <dbReference type="EMBL" id="MDC0829093.1"/>
    </source>
</evidence>
<evidence type="ECO:0000259" key="3">
    <source>
        <dbReference type="Pfam" id="PF08797"/>
    </source>
</evidence>
<dbReference type="RefSeq" id="WP_195191198.1">
    <property type="nucleotide sequence ID" value="NZ_JADMUL010000012.1"/>
</dbReference>
<dbReference type="Pfam" id="PF08797">
    <property type="entry name" value="HIRAN"/>
    <property type="match status" value="1"/>
</dbReference>
<evidence type="ECO:0000313" key="5">
    <source>
        <dbReference type="Proteomes" id="UP001220658"/>
    </source>
</evidence>
<protein>
    <submittedName>
        <fullName evidence="4">DNA-binding protein</fullName>
    </submittedName>
</protein>
<evidence type="ECO:0000256" key="2">
    <source>
        <dbReference type="ARBA" id="ARBA00022801"/>
    </source>
</evidence>
<evidence type="ECO:0000256" key="1">
    <source>
        <dbReference type="ARBA" id="ARBA00022723"/>
    </source>
</evidence>
<dbReference type="Proteomes" id="UP001220658">
    <property type="component" value="Unassembled WGS sequence"/>
</dbReference>
<keyword evidence="4" id="KW-0238">DNA-binding</keyword>
<dbReference type="AlphaFoldDB" id="A0AAW6FSL4"/>
<gene>
    <name evidence="4" type="ORF">POG00_10320</name>
</gene>
<dbReference type="GO" id="GO:0003677">
    <property type="term" value="F:DNA binding"/>
    <property type="evidence" value="ECO:0007669"/>
    <property type="project" value="UniProtKB-KW"/>
</dbReference>
<organism evidence="4 5">
    <name type="scientific">Faecalitalea cylindroides</name>
    <dbReference type="NCBI Taxonomy" id="39483"/>
    <lineage>
        <taxon>Bacteria</taxon>
        <taxon>Bacillati</taxon>
        <taxon>Bacillota</taxon>
        <taxon>Erysipelotrichia</taxon>
        <taxon>Erysipelotrichales</taxon>
        <taxon>Erysipelotrichaceae</taxon>
        <taxon>Faecalitalea</taxon>
    </lineage>
</organism>
<accession>A0AAW6FSL4</accession>
<keyword evidence="1" id="KW-0479">Metal-binding</keyword>
<sequence length="101" mass="11419">MKPIYFTITGTNHYYGPDFMKLGMQVRLIKDIHNEFDNEAIAVKMDGLGKIGYVANSRYTVLGESYSAGRLYDKINKKATGTVLYVLDNGVLCRLNEFSLK</sequence>
<keyword evidence="2" id="KW-0378">Hydrolase</keyword>
<comment type="caution">
    <text evidence="4">The sequence shown here is derived from an EMBL/GenBank/DDBJ whole genome shotgun (WGS) entry which is preliminary data.</text>
</comment>
<dbReference type="Gene3D" id="3.30.70.2330">
    <property type="match status" value="1"/>
</dbReference>